<evidence type="ECO:0000256" key="1">
    <source>
        <dbReference type="SAM" id="Phobius"/>
    </source>
</evidence>
<keyword evidence="2" id="KW-0378">Hydrolase</keyword>
<keyword evidence="1" id="KW-1133">Transmembrane helix</keyword>
<feature type="transmembrane region" description="Helical" evidence="1">
    <location>
        <begin position="215"/>
        <end position="235"/>
    </location>
</feature>
<keyword evidence="3" id="KW-1185">Reference proteome</keyword>
<dbReference type="GO" id="GO:0008237">
    <property type="term" value="F:metallopeptidase activity"/>
    <property type="evidence" value="ECO:0007669"/>
    <property type="project" value="UniProtKB-KW"/>
</dbReference>
<reference evidence="2" key="1">
    <citation type="submission" date="2020-11" db="EMBL/GenBank/DDBJ databases">
        <title>Nocardioides sp. nov., isolated from Soil of Cynanchum wilfordii Hemsley rhizosphere.</title>
        <authorList>
            <person name="Lee J.-S."/>
            <person name="Suh M.K."/>
            <person name="Kim J.-S."/>
        </authorList>
    </citation>
    <scope>NUCLEOTIDE SEQUENCE</scope>
    <source>
        <strain evidence="2">KCTC 19275</strain>
    </source>
</reference>
<dbReference type="EMBL" id="JADKPN010000003">
    <property type="protein sequence ID" value="MBF4762955.1"/>
    <property type="molecule type" value="Genomic_DNA"/>
</dbReference>
<feature type="transmembrane region" description="Helical" evidence="1">
    <location>
        <begin position="75"/>
        <end position="102"/>
    </location>
</feature>
<keyword evidence="2" id="KW-0645">Protease</keyword>
<organism evidence="2 3">
    <name type="scientific">Nocardioides islandensis</name>
    <dbReference type="NCBI Taxonomy" id="433663"/>
    <lineage>
        <taxon>Bacteria</taxon>
        <taxon>Bacillati</taxon>
        <taxon>Actinomycetota</taxon>
        <taxon>Actinomycetes</taxon>
        <taxon>Propionibacteriales</taxon>
        <taxon>Nocardioidaceae</taxon>
        <taxon>Nocardioides</taxon>
    </lineage>
</organism>
<dbReference type="PANTHER" id="PTHR36844:SF1">
    <property type="entry name" value="PROTEASE PRSW"/>
    <property type="match status" value="1"/>
</dbReference>
<keyword evidence="2" id="KW-0482">Metalloprotease</keyword>
<dbReference type="PANTHER" id="PTHR36844">
    <property type="entry name" value="PROTEASE PRSW"/>
    <property type="match status" value="1"/>
</dbReference>
<gene>
    <name evidence="2" type="ORF">ISU07_07425</name>
</gene>
<keyword evidence="1" id="KW-0472">Membrane</keyword>
<feature type="transmembrane region" description="Helical" evidence="1">
    <location>
        <begin position="183"/>
        <end position="208"/>
    </location>
</feature>
<accession>A0A930VFD0</accession>
<comment type="caution">
    <text evidence="2">The sequence shown here is derived from an EMBL/GenBank/DDBJ whole genome shotgun (WGS) entry which is preliminary data.</text>
</comment>
<dbReference type="RefSeq" id="WP_194706154.1">
    <property type="nucleotide sequence ID" value="NZ_JADKPN010000003.1"/>
</dbReference>
<evidence type="ECO:0000313" key="2">
    <source>
        <dbReference type="EMBL" id="MBF4762955.1"/>
    </source>
</evidence>
<dbReference type="Proteomes" id="UP000640489">
    <property type="component" value="Unassembled WGS sequence"/>
</dbReference>
<feature type="transmembrane region" description="Helical" evidence="1">
    <location>
        <begin position="247"/>
        <end position="268"/>
    </location>
</feature>
<sequence length="376" mass="39997">MPGLRQRRRDTLAFTVVVSVLVVLGGAGMLLVLALSGAPRTMVTATVLATVPVVPLVGCYLWLDRYEPEPRRLLAAGLLWGGFVATAVAIVLQGIGGLFVGIDDDTSLALVAPLTEEATKGAFLILLLWWRRAELDGVLDGLVYAGMVGIGFAFVENILYLAAAYNGTDGNGPGGTSALTATFVVRCLFSPFAHPFFTSFTGIGVGIAVASRRPLVRFVAPLLGYLCAATAHGIWNGSTVYGGGNFVLVYLVLMAPAFLGAVGFAVWARRSERKMLAAALGDAARRGLIPGTDIGWVVDLGARRQSRSFAKRTGGDQGLRAMRDYQQAVIELGFLHSRYLRGTPPPDFAERGQEYVARIAEVRPSVSFPGQVVPAR</sequence>
<keyword evidence="1" id="KW-0812">Transmembrane</keyword>
<dbReference type="AlphaFoldDB" id="A0A930VFD0"/>
<proteinExistence type="predicted"/>
<protein>
    <submittedName>
        <fullName evidence="2">PrsW family intramembrane metalloprotease</fullName>
    </submittedName>
</protein>
<feature type="transmembrane region" description="Helical" evidence="1">
    <location>
        <begin position="42"/>
        <end position="63"/>
    </location>
</feature>
<dbReference type="Pfam" id="PF13367">
    <property type="entry name" value="PrsW-protease"/>
    <property type="match status" value="1"/>
</dbReference>
<feature type="transmembrane region" description="Helical" evidence="1">
    <location>
        <begin position="108"/>
        <end position="130"/>
    </location>
</feature>
<feature type="transmembrane region" description="Helical" evidence="1">
    <location>
        <begin position="12"/>
        <end position="36"/>
    </location>
</feature>
<name>A0A930VFD0_9ACTN</name>
<feature type="transmembrane region" description="Helical" evidence="1">
    <location>
        <begin position="142"/>
        <end position="163"/>
    </location>
</feature>
<dbReference type="InterPro" id="IPR026898">
    <property type="entry name" value="PrsW"/>
</dbReference>
<evidence type="ECO:0000313" key="3">
    <source>
        <dbReference type="Proteomes" id="UP000640489"/>
    </source>
</evidence>